<evidence type="ECO:0000256" key="1">
    <source>
        <dbReference type="SAM" id="Phobius"/>
    </source>
</evidence>
<keyword evidence="1" id="KW-1133">Transmembrane helix</keyword>
<feature type="transmembrane region" description="Helical" evidence="1">
    <location>
        <begin position="30"/>
        <end position="48"/>
    </location>
</feature>
<evidence type="ECO:0000313" key="2">
    <source>
        <dbReference type="EMBL" id="SDP50444.1"/>
    </source>
</evidence>
<dbReference type="RefSeq" id="WP_090852231.1">
    <property type="nucleotide sequence ID" value="NZ_FNJU01000003.1"/>
</dbReference>
<organism evidence="2 3">
    <name type="scientific">Litchfieldia salsa</name>
    <dbReference type="NCBI Taxonomy" id="930152"/>
    <lineage>
        <taxon>Bacteria</taxon>
        <taxon>Bacillati</taxon>
        <taxon>Bacillota</taxon>
        <taxon>Bacilli</taxon>
        <taxon>Bacillales</taxon>
        <taxon>Bacillaceae</taxon>
        <taxon>Litchfieldia</taxon>
    </lineage>
</organism>
<dbReference type="OrthoDB" id="2930714at2"/>
<accession>A0A1H0T8U4</accession>
<evidence type="ECO:0000313" key="3">
    <source>
        <dbReference type="Proteomes" id="UP000199159"/>
    </source>
</evidence>
<gene>
    <name evidence="2" type="ORF">SAMN05216565_103352</name>
</gene>
<dbReference type="STRING" id="930152.SAMN05216565_103352"/>
<name>A0A1H0T8U4_9BACI</name>
<dbReference type="AlphaFoldDB" id="A0A1H0T8U4"/>
<keyword evidence="1" id="KW-0472">Membrane</keyword>
<sequence>MELSFGLLISIAITIYLAIDAPKHDKSPWLWGVLGFVFGPIVLGIYLIKTGRKVAGWIIVIISVLLVLLVILLVIAGFFLVFTGFSQ</sequence>
<dbReference type="Proteomes" id="UP000199159">
    <property type="component" value="Unassembled WGS sequence"/>
</dbReference>
<reference evidence="3" key="1">
    <citation type="submission" date="2016-10" db="EMBL/GenBank/DDBJ databases">
        <authorList>
            <person name="Varghese N."/>
            <person name="Submissions S."/>
        </authorList>
    </citation>
    <scope>NUCLEOTIDE SEQUENCE [LARGE SCALE GENOMIC DNA]</scope>
    <source>
        <strain evidence="3">IBRC-M10078</strain>
    </source>
</reference>
<proteinExistence type="predicted"/>
<feature type="transmembrane region" description="Helical" evidence="1">
    <location>
        <begin position="55"/>
        <end position="82"/>
    </location>
</feature>
<dbReference type="EMBL" id="FNJU01000003">
    <property type="protein sequence ID" value="SDP50444.1"/>
    <property type="molecule type" value="Genomic_DNA"/>
</dbReference>
<keyword evidence="3" id="KW-1185">Reference proteome</keyword>
<keyword evidence="1" id="KW-0812">Transmembrane</keyword>
<protein>
    <submittedName>
        <fullName evidence="2">Uncharacterized protein</fullName>
    </submittedName>
</protein>